<dbReference type="PANTHER" id="PTHR38459">
    <property type="entry name" value="PROPHAGE BACTOPRENOL-LINKED GLUCOSE TRANSLOCASE HOMOLOG"/>
    <property type="match status" value="1"/>
</dbReference>
<keyword evidence="3" id="KW-0812">Transmembrane</keyword>
<evidence type="ECO:0000256" key="5">
    <source>
        <dbReference type="ARBA" id="ARBA00023136"/>
    </source>
</evidence>
<organism evidence="7 8">
    <name type="scientific">Geobacillus thermoleovorans</name>
    <name type="common">Bacillus thermoleovorans</name>
    <dbReference type="NCBI Taxonomy" id="33941"/>
    <lineage>
        <taxon>Bacteria</taxon>
        <taxon>Bacillati</taxon>
        <taxon>Bacillota</taxon>
        <taxon>Bacilli</taxon>
        <taxon>Bacillales</taxon>
        <taxon>Anoxybacillaceae</taxon>
        <taxon>Geobacillus</taxon>
        <taxon>Geobacillus thermoleovorans group</taxon>
    </lineage>
</organism>
<dbReference type="KEGG" id="gtk:GT3570_09570"/>
<dbReference type="Proteomes" id="UP000246996">
    <property type="component" value="Chromosome"/>
</dbReference>
<accession>A0A2Z3NBP0</accession>
<dbReference type="InterPro" id="IPR007267">
    <property type="entry name" value="GtrA_DPMS_TM"/>
</dbReference>
<proteinExistence type="inferred from homology"/>
<keyword evidence="5" id="KW-0472">Membrane</keyword>
<dbReference type="PANTHER" id="PTHR38459:SF1">
    <property type="entry name" value="PROPHAGE BACTOPRENOL-LINKED GLUCOSE TRANSLOCASE HOMOLOG"/>
    <property type="match status" value="1"/>
</dbReference>
<dbReference type="RefSeq" id="WP_011231537.1">
    <property type="nucleotide sequence ID" value="NZ_CP014335.1"/>
</dbReference>
<dbReference type="AlphaFoldDB" id="A0A2Z3NBP0"/>
<dbReference type="InterPro" id="IPR051401">
    <property type="entry name" value="GtrA_CellWall_Glycosyl"/>
</dbReference>
<gene>
    <name evidence="7" type="ORF">C1N76_15430</name>
</gene>
<dbReference type="EMBL" id="CP027303">
    <property type="protein sequence ID" value="AWO75761.1"/>
    <property type="molecule type" value="Genomic_DNA"/>
</dbReference>
<dbReference type="GeneID" id="32063874"/>
<evidence type="ECO:0000313" key="8">
    <source>
        <dbReference type="Proteomes" id="UP000246996"/>
    </source>
</evidence>
<comment type="subcellular location">
    <subcellularLocation>
        <location evidence="1">Membrane</location>
        <topology evidence="1">Multi-pass membrane protein</topology>
    </subcellularLocation>
</comment>
<dbReference type="GO" id="GO:0000271">
    <property type="term" value="P:polysaccharide biosynthetic process"/>
    <property type="evidence" value="ECO:0007669"/>
    <property type="project" value="InterPro"/>
</dbReference>
<keyword evidence="4" id="KW-1133">Transmembrane helix</keyword>
<dbReference type="GO" id="GO:0005886">
    <property type="term" value="C:plasma membrane"/>
    <property type="evidence" value="ECO:0007669"/>
    <property type="project" value="TreeGrafter"/>
</dbReference>
<evidence type="ECO:0000256" key="1">
    <source>
        <dbReference type="ARBA" id="ARBA00004141"/>
    </source>
</evidence>
<name>A0A2Z3NBP0_GEOTH</name>
<evidence type="ECO:0000259" key="6">
    <source>
        <dbReference type="Pfam" id="PF04138"/>
    </source>
</evidence>
<dbReference type="Pfam" id="PF04138">
    <property type="entry name" value="GtrA_DPMS_TM"/>
    <property type="match status" value="1"/>
</dbReference>
<reference evidence="8" key="1">
    <citation type="submission" date="2018-02" db="EMBL/GenBank/DDBJ databases">
        <title>The complete genome of bacterial strain SGAirxxxx.</title>
        <authorList>
            <person name="Schuster S.C."/>
        </authorList>
    </citation>
    <scope>NUCLEOTIDE SEQUENCE [LARGE SCALE GENOMIC DNA]</scope>
    <source>
        <strain evidence="8">SGAir0734</strain>
    </source>
</reference>
<protein>
    <submittedName>
        <fullName evidence="7">GtrA family protein</fullName>
    </submittedName>
</protein>
<evidence type="ECO:0000313" key="7">
    <source>
        <dbReference type="EMBL" id="AWO75761.1"/>
    </source>
</evidence>
<comment type="similarity">
    <text evidence="2">Belongs to the GtrA family.</text>
</comment>
<evidence type="ECO:0000256" key="2">
    <source>
        <dbReference type="ARBA" id="ARBA00009399"/>
    </source>
</evidence>
<feature type="domain" description="GtrA/DPMS transmembrane" evidence="6">
    <location>
        <begin position="17"/>
        <end position="129"/>
    </location>
</feature>
<evidence type="ECO:0000256" key="4">
    <source>
        <dbReference type="ARBA" id="ARBA00022989"/>
    </source>
</evidence>
<sequence>MNESLPTFRKEKQAIWRFAVVGVGNTMVDFAVFFLLTAAGVPTAIAQVVSYGAGVANSYVWNRRWTFQMKQRANIGELLRFLAVNGLSLGVSLVVLLAAERLGPLWLAKGAATIMGMAVNFIGSRCWVFAAPRSER</sequence>
<evidence type="ECO:0000256" key="3">
    <source>
        <dbReference type="ARBA" id="ARBA00022692"/>
    </source>
</evidence>